<gene>
    <name evidence="8" type="ORF">IscW_ISCW009071</name>
</gene>
<dbReference type="InterPro" id="IPR013087">
    <property type="entry name" value="Znf_C2H2_type"/>
</dbReference>
<keyword evidence="4" id="KW-0862">Zinc</keyword>
<evidence type="ECO:0000256" key="6">
    <source>
        <dbReference type="SAM" id="MobiDB-lite"/>
    </source>
</evidence>
<organism>
    <name type="scientific">Ixodes scapularis</name>
    <name type="common">Black-legged tick</name>
    <name type="synonym">Deer tick</name>
    <dbReference type="NCBI Taxonomy" id="6945"/>
    <lineage>
        <taxon>Eukaryota</taxon>
        <taxon>Metazoa</taxon>
        <taxon>Ecdysozoa</taxon>
        <taxon>Arthropoda</taxon>
        <taxon>Chelicerata</taxon>
        <taxon>Arachnida</taxon>
        <taxon>Acari</taxon>
        <taxon>Parasitiformes</taxon>
        <taxon>Ixodida</taxon>
        <taxon>Ixodoidea</taxon>
        <taxon>Ixodidae</taxon>
        <taxon>Ixodinae</taxon>
        <taxon>Ixodes</taxon>
    </lineage>
</organism>
<dbReference type="PROSITE" id="PS00028">
    <property type="entry name" value="ZINC_FINGER_C2H2_1"/>
    <property type="match status" value="1"/>
</dbReference>
<dbReference type="Gene3D" id="3.30.160.60">
    <property type="entry name" value="Classic Zinc Finger"/>
    <property type="match status" value="1"/>
</dbReference>
<dbReference type="VEuPathDB" id="VectorBase:ISCP_006644"/>
<evidence type="ECO:0000313" key="10">
    <source>
        <dbReference type="Proteomes" id="UP000001555"/>
    </source>
</evidence>
<evidence type="ECO:0000256" key="5">
    <source>
        <dbReference type="PROSITE-ProRule" id="PRU00042"/>
    </source>
</evidence>
<protein>
    <submittedName>
        <fullName evidence="8 9">Tr-zfat protein, putative</fullName>
    </submittedName>
</protein>
<dbReference type="EMBL" id="DS834684">
    <property type="protein sequence ID" value="EEC12495.1"/>
    <property type="molecule type" value="Genomic_DNA"/>
</dbReference>
<dbReference type="VEuPathDB" id="VectorBase:ISCI009071"/>
<dbReference type="FunFam" id="3.30.160.60:FF:000882">
    <property type="entry name" value="Predicted gene, 21060"/>
    <property type="match status" value="1"/>
</dbReference>
<dbReference type="EMBL" id="ABJB010881117">
    <property type="status" value="NOT_ANNOTATED_CDS"/>
    <property type="molecule type" value="Genomic_DNA"/>
</dbReference>
<evidence type="ECO:0000256" key="4">
    <source>
        <dbReference type="ARBA" id="ARBA00022833"/>
    </source>
</evidence>
<dbReference type="EMBL" id="ABJB010669043">
    <property type="status" value="NOT_ANNOTATED_CDS"/>
    <property type="molecule type" value="Genomic_DNA"/>
</dbReference>
<reference evidence="8 10" key="1">
    <citation type="submission" date="2008-03" db="EMBL/GenBank/DDBJ databases">
        <title>Annotation of Ixodes scapularis.</title>
        <authorList>
            <consortium name="Ixodes scapularis Genome Project Consortium"/>
            <person name="Caler E."/>
            <person name="Hannick L.I."/>
            <person name="Bidwell S."/>
            <person name="Joardar V."/>
            <person name="Thiagarajan M."/>
            <person name="Amedeo P."/>
            <person name="Galinsky K.J."/>
            <person name="Schobel S."/>
            <person name="Inman J."/>
            <person name="Hostetler J."/>
            <person name="Miller J."/>
            <person name="Hammond M."/>
            <person name="Megy K."/>
            <person name="Lawson D."/>
            <person name="Kodira C."/>
            <person name="Sutton G."/>
            <person name="Meyer J."/>
            <person name="Hill C.A."/>
            <person name="Birren B."/>
            <person name="Nene V."/>
            <person name="Collins F."/>
            <person name="Alarcon-Chaidez F."/>
            <person name="Wikel S."/>
            <person name="Strausberg R."/>
        </authorList>
    </citation>
    <scope>NUCLEOTIDE SEQUENCE [LARGE SCALE GENOMIC DNA]</scope>
    <source>
        <strain evidence="10">Wikel</strain>
        <strain evidence="8">Wikel colony</strain>
    </source>
</reference>
<dbReference type="EMBL" id="ABJB010490118">
    <property type="status" value="NOT_ANNOTATED_CDS"/>
    <property type="molecule type" value="Genomic_DNA"/>
</dbReference>
<dbReference type="SUPFAM" id="SSF57667">
    <property type="entry name" value="beta-beta-alpha zinc fingers"/>
    <property type="match status" value="1"/>
</dbReference>
<keyword evidence="10" id="KW-1185">Reference proteome</keyword>
<feature type="region of interest" description="Disordered" evidence="6">
    <location>
        <begin position="46"/>
        <end position="69"/>
    </location>
</feature>
<dbReference type="GO" id="GO:0008270">
    <property type="term" value="F:zinc ion binding"/>
    <property type="evidence" value="ECO:0007669"/>
    <property type="project" value="UniProtKB-KW"/>
</dbReference>
<proteinExistence type="predicted"/>
<keyword evidence="2" id="KW-0677">Repeat</keyword>
<dbReference type="Pfam" id="PF13909">
    <property type="entry name" value="zf-H2C2_5"/>
    <property type="match status" value="1"/>
</dbReference>
<dbReference type="InterPro" id="IPR036236">
    <property type="entry name" value="Znf_C2H2_sf"/>
</dbReference>
<dbReference type="EnsemblMetazoa" id="ISCW009071-RA">
    <property type="protein sequence ID" value="ISCW009071-PA"/>
    <property type="gene ID" value="ISCW009071"/>
</dbReference>
<dbReference type="VEuPathDB" id="VectorBase:ISCW009071"/>
<dbReference type="Proteomes" id="UP000001555">
    <property type="component" value="Unassembled WGS sequence"/>
</dbReference>
<reference evidence="9" key="2">
    <citation type="submission" date="2020-05" db="UniProtKB">
        <authorList>
            <consortium name="EnsemblMetazoa"/>
        </authorList>
    </citation>
    <scope>IDENTIFICATION</scope>
    <source>
        <strain evidence="9">wikel</strain>
    </source>
</reference>
<feature type="domain" description="C2H2-type" evidence="7">
    <location>
        <begin position="222"/>
        <end position="249"/>
    </location>
</feature>
<sequence>MDVFICGVCHTGFHDIGKFVEHKNSLGSHGCGQCSAVFHTAEELDDHTLDNHPGNVDQSASAEEGQAADDRGVAELELRMEGMESLSLVPACTPDSRELISLSDGRSIVTLTAADPDPGCSLESDPKNQPIIITDSFSFETTENSVVNDIYACSLCQCFALSEDEMLNHVGDCHDRTVAKGSEEAFSAYYRLQQLAPAERFVFKTQSHMRLHCLIHTDLKPFTCHQCDFSTNAKGNLYTHMRKHTGNYFKCSRCAFRSCNRSHMAEHEVPSLLLFKTL</sequence>
<keyword evidence="3 5" id="KW-0863">Zinc-finger</keyword>
<evidence type="ECO:0000313" key="9">
    <source>
        <dbReference type="EnsemblMetazoa" id="ISCW009071-PA"/>
    </source>
</evidence>
<name>B7Q0X3_IXOSC</name>
<dbReference type="PANTHER" id="PTHR24409">
    <property type="entry name" value="ZINC FINGER PROTEIN 142"/>
    <property type="match status" value="1"/>
</dbReference>
<dbReference type="InParanoid" id="B7Q0X3"/>
<dbReference type="SMART" id="SM00355">
    <property type="entry name" value="ZnF_C2H2"/>
    <property type="match status" value="5"/>
</dbReference>
<evidence type="ECO:0000256" key="3">
    <source>
        <dbReference type="ARBA" id="ARBA00022771"/>
    </source>
</evidence>
<dbReference type="EMBL" id="ABJB011027107">
    <property type="status" value="NOT_ANNOTATED_CDS"/>
    <property type="molecule type" value="Genomic_DNA"/>
</dbReference>
<evidence type="ECO:0000256" key="1">
    <source>
        <dbReference type="ARBA" id="ARBA00022723"/>
    </source>
</evidence>
<evidence type="ECO:0000256" key="2">
    <source>
        <dbReference type="ARBA" id="ARBA00022737"/>
    </source>
</evidence>
<accession>B7Q0X3</accession>
<evidence type="ECO:0000259" key="7">
    <source>
        <dbReference type="PROSITE" id="PS50157"/>
    </source>
</evidence>
<keyword evidence="1" id="KW-0479">Metal-binding</keyword>
<evidence type="ECO:0000313" key="8">
    <source>
        <dbReference type="EMBL" id="EEC12495.1"/>
    </source>
</evidence>
<dbReference type="EMBL" id="ABJB011078425">
    <property type="status" value="NOT_ANNOTATED_CDS"/>
    <property type="molecule type" value="Genomic_DNA"/>
</dbReference>
<dbReference type="PaxDb" id="6945-B7Q0X3"/>
<dbReference type="OrthoDB" id="10015593at2759"/>
<dbReference type="PANTHER" id="PTHR24409:SF418">
    <property type="entry name" value="SI:CH73-221F6.1"/>
    <property type="match status" value="1"/>
</dbReference>
<dbReference type="HOGENOM" id="CLU_1002146_0_0_1"/>
<dbReference type="PROSITE" id="PS50157">
    <property type="entry name" value="ZINC_FINGER_C2H2_2"/>
    <property type="match status" value="1"/>
</dbReference>
<dbReference type="EMBL" id="ABJB010552118">
    <property type="status" value="NOT_ANNOTATED_CDS"/>
    <property type="molecule type" value="Genomic_DNA"/>
</dbReference>
<dbReference type="AlphaFoldDB" id="B7Q0X3"/>